<feature type="domain" description="Hydantoinase/oxoprolinase N-terminal" evidence="4">
    <location>
        <begin position="15"/>
        <end position="193"/>
    </location>
</feature>
<dbReference type="InterPro" id="IPR003692">
    <property type="entry name" value="Hydantoinase_B"/>
</dbReference>
<organism evidence="6 7">
    <name type="scientific">Enhygromyxa salina</name>
    <dbReference type="NCBI Taxonomy" id="215803"/>
    <lineage>
        <taxon>Bacteria</taxon>
        <taxon>Pseudomonadati</taxon>
        <taxon>Myxococcota</taxon>
        <taxon>Polyangia</taxon>
        <taxon>Nannocystales</taxon>
        <taxon>Nannocystaceae</taxon>
        <taxon>Enhygromyxa</taxon>
    </lineage>
</organism>
<dbReference type="EC" id="6.4.1.8" evidence="6"/>
<evidence type="ECO:0000259" key="3">
    <source>
        <dbReference type="Pfam" id="PF02538"/>
    </source>
</evidence>
<feature type="domain" description="Hydantoinase B/oxoprolinase" evidence="3">
    <location>
        <begin position="711"/>
        <end position="1232"/>
    </location>
</feature>
<dbReference type="Pfam" id="PF19278">
    <property type="entry name" value="Hydant_A_C"/>
    <property type="match status" value="1"/>
</dbReference>
<evidence type="ECO:0000313" key="6">
    <source>
        <dbReference type="EMBL" id="PRP95134.1"/>
    </source>
</evidence>
<dbReference type="EMBL" id="PVNL01000138">
    <property type="protein sequence ID" value="PRP95134.1"/>
    <property type="molecule type" value="Genomic_DNA"/>
</dbReference>
<dbReference type="Pfam" id="PF05378">
    <property type="entry name" value="Hydant_A_N"/>
    <property type="match status" value="1"/>
</dbReference>
<dbReference type="InterPro" id="IPR008040">
    <property type="entry name" value="Hydant_A_N"/>
</dbReference>
<evidence type="ECO:0000259" key="4">
    <source>
        <dbReference type="Pfam" id="PF05378"/>
    </source>
</evidence>
<protein>
    <submittedName>
        <fullName evidence="6">Acetophenone carboxylase gamma subunit</fullName>
        <ecNumber evidence="6">6.4.1.8</ecNumber>
    </submittedName>
</protein>
<feature type="domain" description="Acetophenone carboxylase-like C-terminal" evidence="5">
    <location>
        <begin position="518"/>
        <end position="682"/>
    </location>
</feature>
<evidence type="ECO:0000256" key="1">
    <source>
        <dbReference type="ARBA" id="ARBA00010403"/>
    </source>
</evidence>
<dbReference type="Pfam" id="PF01968">
    <property type="entry name" value="Hydantoinase_A"/>
    <property type="match status" value="1"/>
</dbReference>
<gene>
    <name evidence="6" type="primary">apc3</name>
    <name evidence="6" type="ORF">ENSA7_74480</name>
</gene>
<comment type="caution">
    <text evidence="6">The sequence shown here is derived from an EMBL/GenBank/DDBJ whole genome shotgun (WGS) entry which is preliminary data.</text>
</comment>
<dbReference type="PANTHER" id="PTHR11365:SF23">
    <property type="entry name" value="HYPOTHETICAL 5-OXOPROLINASE (EUROFUNG)-RELATED"/>
    <property type="match status" value="1"/>
</dbReference>
<accession>A0A2S9XQJ5</accession>
<dbReference type="GO" id="GO:0017168">
    <property type="term" value="F:5-oxoprolinase (ATP-hydrolyzing) activity"/>
    <property type="evidence" value="ECO:0007669"/>
    <property type="project" value="TreeGrafter"/>
</dbReference>
<keyword evidence="6" id="KW-0436">Ligase</keyword>
<dbReference type="GO" id="GO:0016874">
    <property type="term" value="F:ligase activity"/>
    <property type="evidence" value="ECO:0007669"/>
    <property type="project" value="UniProtKB-KW"/>
</dbReference>
<dbReference type="PANTHER" id="PTHR11365">
    <property type="entry name" value="5-OXOPROLINASE RELATED"/>
    <property type="match status" value="1"/>
</dbReference>
<dbReference type="GO" id="GO:0005829">
    <property type="term" value="C:cytosol"/>
    <property type="evidence" value="ECO:0007669"/>
    <property type="project" value="TreeGrafter"/>
</dbReference>
<sequence length="1237" mass="132660">MLPPSMGTAQRSWEFWIDRGGTFTDVVARDPRGSLHTHKLLSEHPEQYADAALEGIRVLLGLEHDQPLPAKAIRAVKMGTTVATNALLERQGERTLLAINAGFADALRIGYQHRPRLFDRQIVLPSMLYEQVAEIDARVDAHGSILRELDPHQVRAALAPARAAGISSIAIVLMHGWQFATHEQTVAKIARELGFSQISVSHEVSPLVKLIGRGDTTVVDAYLSPILRRYIDRVSAALGDVCLQFMQSSGGLTDATHFAGKDAILSGPAGGIVGAVATSASAGFNSIIGFDMGGTSTDVAHYAGQLERSFETEIAGVRVRAPMLEVHTVAAGGGSICRVEHGRYRVGPASAGADPGPACYRRGGPLTVTDCNVMLGKIQPQLFPRVFGPGADQPIDVERARELFTELAAELARTYADHRSPVEVAEGFIEIAVANMADAIKKISSARGHDLDDHALCCFGGAGGQHACLVADALGMRTVLIHPFAGVLSAYGMGLADVRALRERSLGVELEASALAGADAALDELVGLAVAELRAQTIVAEEIVELRGAQLRYAGSDRPLPIPWARGPNSTSRAQRMREQFELDHRERYGFDLPGDAIVIDVLTAEAVAPAPTLDVGPDPVPEETADATPISLVEVRMAGETRQAPVYERERLSPGARVSGPAIIAEATGTTIVEPGWSALVRETGHLVLTRAQPRADRITSANAELERPDPVRLELFNNLYGSIAEQMGATLCNTAHSVNIKERLDFSCAVFDADGQLIANAPHMPVHLGSMGASVRAVIRSRASSERGIQPGDSFAVNAPYNGGTHLPDVTVITPVFMSTPNEPGPVFFVASRGHHADIGGKTPGSMPADSRHIDEEGALFDDFLVVEQGRLRREAIREQLASGRWPARDPSQNLADLEAQLAANHQGVNELRRLVEHWTLPIVRAYMRHVRDNAAASVRAAIKQLTRRTELSGHAHQRRFEYGMDDGSVVAVEVRLDADTGNCRVDFTGTSAQRPNNFNAPYAVCQAAVLYVFRTLVDAEIPMNEGCLDPIELIVPAGCMLRPRYPAAVVAGNVETSQVVVDALYGALGVMAAAQGTMNNLTFGNARHQYYETVCGGSGAGPGFDGTDAVHTHMTNSRLTDPEILEHRFPVVLERFEIRRGSGGRGTWRGGDGVRRTLRFGEAMELVILANRREIPPYGVAGGEPGAPGRNWIERADGSVVVLAATDSARVEAGDRFVLETPGGGGWGPMREID</sequence>
<evidence type="ECO:0000259" key="5">
    <source>
        <dbReference type="Pfam" id="PF19278"/>
    </source>
</evidence>
<dbReference type="InterPro" id="IPR045079">
    <property type="entry name" value="Oxoprolinase-like"/>
</dbReference>
<comment type="similarity">
    <text evidence="1">Belongs to the oxoprolinase family.</text>
</comment>
<proteinExistence type="inferred from homology"/>
<reference evidence="6 7" key="1">
    <citation type="submission" date="2018-03" db="EMBL/GenBank/DDBJ databases">
        <title>Draft Genome Sequences of the Obligatory Marine Myxobacteria Enhygromyxa salina SWB007.</title>
        <authorList>
            <person name="Poehlein A."/>
            <person name="Moghaddam J.A."/>
            <person name="Harms H."/>
            <person name="Alanjari M."/>
            <person name="Koenig G.M."/>
            <person name="Daniel R."/>
            <person name="Schaeberle T.F."/>
        </authorList>
    </citation>
    <scope>NUCLEOTIDE SEQUENCE [LARGE SCALE GENOMIC DNA]</scope>
    <source>
        <strain evidence="6 7">SWB007</strain>
    </source>
</reference>
<dbReference type="InterPro" id="IPR049517">
    <property type="entry name" value="ACX-like_C"/>
</dbReference>
<feature type="domain" description="Hydantoinase A/oxoprolinase" evidence="2">
    <location>
        <begin position="213"/>
        <end position="500"/>
    </location>
</feature>
<evidence type="ECO:0000259" key="2">
    <source>
        <dbReference type="Pfam" id="PF01968"/>
    </source>
</evidence>
<dbReference type="Proteomes" id="UP000238823">
    <property type="component" value="Unassembled WGS sequence"/>
</dbReference>
<dbReference type="GO" id="GO:0006749">
    <property type="term" value="P:glutathione metabolic process"/>
    <property type="evidence" value="ECO:0007669"/>
    <property type="project" value="TreeGrafter"/>
</dbReference>
<dbReference type="AlphaFoldDB" id="A0A2S9XQJ5"/>
<dbReference type="InterPro" id="IPR002821">
    <property type="entry name" value="Hydantoinase_A"/>
</dbReference>
<dbReference type="Pfam" id="PF02538">
    <property type="entry name" value="Hydantoinase_B"/>
    <property type="match status" value="1"/>
</dbReference>
<evidence type="ECO:0000313" key="7">
    <source>
        <dbReference type="Proteomes" id="UP000238823"/>
    </source>
</evidence>
<name>A0A2S9XQJ5_9BACT</name>